<dbReference type="Pfam" id="PF00669">
    <property type="entry name" value="Flagellin_N"/>
    <property type="match status" value="1"/>
</dbReference>
<dbReference type="RefSeq" id="WP_093429227.1">
    <property type="nucleotide sequence ID" value="NZ_FOMJ01000013.1"/>
</dbReference>
<dbReference type="Proteomes" id="UP000198611">
    <property type="component" value="Unassembled WGS sequence"/>
</dbReference>
<evidence type="ECO:0000259" key="8">
    <source>
        <dbReference type="Pfam" id="PF00700"/>
    </source>
</evidence>
<evidence type="ECO:0000256" key="4">
    <source>
        <dbReference type="ARBA" id="ARBA00022525"/>
    </source>
</evidence>
<evidence type="ECO:0000313" key="9">
    <source>
        <dbReference type="EMBL" id="SFD92744.1"/>
    </source>
</evidence>
<feature type="domain" description="Flagellin N-terminal" evidence="7">
    <location>
        <begin position="15"/>
        <end position="141"/>
    </location>
</feature>
<comment type="similarity">
    <text evidence="3">Belongs to the bacterial flagellin family.</text>
</comment>
<dbReference type="NCBIfam" id="TIGR02550">
    <property type="entry name" value="flagell_flgL"/>
    <property type="match status" value="1"/>
</dbReference>
<dbReference type="GO" id="GO:0009424">
    <property type="term" value="C:bacterial-type flagellum hook"/>
    <property type="evidence" value="ECO:0007669"/>
    <property type="project" value="InterPro"/>
</dbReference>
<keyword evidence="5" id="KW-0975">Bacterial flagellum</keyword>
<dbReference type="GO" id="GO:0005576">
    <property type="term" value="C:extracellular region"/>
    <property type="evidence" value="ECO:0007669"/>
    <property type="project" value="UniProtKB-SubCell"/>
</dbReference>
<name>A0A1I1WC70_9GAMM</name>
<dbReference type="OrthoDB" id="9768249at2"/>
<evidence type="ECO:0000256" key="5">
    <source>
        <dbReference type="ARBA" id="ARBA00023143"/>
    </source>
</evidence>
<dbReference type="EMBL" id="FOMJ01000013">
    <property type="protein sequence ID" value="SFD92744.1"/>
    <property type="molecule type" value="Genomic_DNA"/>
</dbReference>
<keyword evidence="9" id="KW-0966">Cell projection</keyword>
<feature type="coiled-coil region" evidence="6">
    <location>
        <begin position="310"/>
        <end position="337"/>
    </location>
</feature>
<sequence>MARIATSTINQRGVDGILNNQVELSKIQKQMATGKRVVTPADDPVAATQMLNLDKNVRVTEQYQSNIDYARNHLSQTDETLGSVGNLLQRVRELAVRANTDSLSDANRESIAAEVESRLDELMGLANTKDGSGEYLFAGSKGSTKPFSYSAANGYEYHGDQRERNLKIGPEFDVQQTDAGDEVFMGVERGNGRFVADYDDGNTGSGRITATGIADAGALLDHEYTLTVQPDGAGGQEIQVTDDDEGTAVTTVPYQPGEAFEFEGVTMTIDGSPDNTDQFRVSSSRSQSVFQTVRDMLETLRSDWSGGEARAKAAMDMDTAIRELDNAQNNILNVRSSIGARLNSVESQETVNEAYTVQMKETLSQVQDLDYAKASSDLNLRMVGLQAAQQVYTRVQGLSLFNQIG</sequence>
<accession>A0A1I1WC70</accession>
<dbReference type="InterPro" id="IPR046358">
    <property type="entry name" value="Flagellin_C"/>
</dbReference>
<evidence type="ECO:0000313" key="10">
    <source>
        <dbReference type="Proteomes" id="UP000198611"/>
    </source>
</evidence>
<organism evidence="9 10">
    <name type="scientific">Thiohalospira halophila DSM 15071</name>
    <dbReference type="NCBI Taxonomy" id="1123397"/>
    <lineage>
        <taxon>Bacteria</taxon>
        <taxon>Pseudomonadati</taxon>
        <taxon>Pseudomonadota</taxon>
        <taxon>Gammaproteobacteria</taxon>
        <taxon>Thiohalospirales</taxon>
        <taxon>Thiohalospiraceae</taxon>
        <taxon>Thiohalospira</taxon>
    </lineage>
</organism>
<dbReference type="AlphaFoldDB" id="A0A1I1WC70"/>
<keyword evidence="10" id="KW-1185">Reference proteome</keyword>
<dbReference type="PANTHER" id="PTHR42792">
    <property type="entry name" value="FLAGELLIN"/>
    <property type="match status" value="1"/>
</dbReference>
<dbReference type="PANTHER" id="PTHR42792:SF1">
    <property type="entry name" value="FLAGELLAR HOOK-ASSOCIATED PROTEIN 3"/>
    <property type="match status" value="1"/>
</dbReference>
<dbReference type="GO" id="GO:0005198">
    <property type="term" value="F:structural molecule activity"/>
    <property type="evidence" value="ECO:0007669"/>
    <property type="project" value="InterPro"/>
</dbReference>
<dbReference type="STRING" id="1123397.SAMN05660831_02622"/>
<evidence type="ECO:0000256" key="2">
    <source>
        <dbReference type="ARBA" id="ARBA00004613"/>
    </source>
</evidence>
<keyword evidence="9" id="KW-0282">Flagellum</keyword>
<evidence type="ECO:0000256" key="1">
    <source>
        <dbReference type="ARBA" id="ARBA00004365"/>
    </source>
</evidence>
<keyword evidence="4" id="KW-0964">Secreted</keyword>
<evidence type="ECO:0000256" key="6">
    <source>
        <dbReference type="SAM" id="Coils"/>
    </source>
</evidence>
<reference evidence="9 10" key="1">
    <citation type="submission" date="2016-10" db="EMBL/GenBank/DDBJ databases">
        <authorList>
            <person name="de Groot N.N."/>
        </authorList>
    </citation>
    <scope>NUCLEOTIDE SEQUENCE [LARGE SCALE GENOMIC DNA]</scope>
    <source>
        <strain evidence="9 10">HL3</strain>
    </source>
</reference>
<comment type="subcellular location">
    <subcellularLocation>
        <location evidence="1">Bacterial flagellum</location>
    </subcellularLocation>
    <subcellularLocation>
        <location evidence="2">Secreted</location>
    </subcellularLocation>
</comment>
<proteinExistence type="inferred from homology"/>
<dbReference type="InterPro" id="IPR001029">
    <property type="entry name" value="Flagellin_N"/>
</dbReference>
<dbReference type="Pfam" id="PF00700">
    <property type="entry name" value="Flagellin_C"/>
    <property type="match status" value="1"/>
</dbReference>
<dbReference type="GO" id="GO:0071973">
    <property type="term" value="P:bacterial-type flagellum-dependent cell motility"/>
    <property type="evidence" value="ECO:0007669"/>
    <property type="project" value="InterPro"/>
</dbReference>
<evidence type="ECO:0000259" key="7">
    <source>
        <dbReference type="Pfam" id="PF00669"/>
    </source>
</evidence>
<keyword evidence="9" id="KW-0969">Cilium</keyword>
<dbReference type="SUPFAM" id="SSF64518">
    <property type="entry name" value="Phase 1 flagellin"/>
    <property type="match status" value="1"/>
</dbReference>
<keyword evidence="6" id="KW-0175">Coiled coil</keyword>
<feature type="domain" description="Flagellin C-terminal" evidence="8">
    <location>
        <begin position="323"/>
        <end position="398"/>
    </location>
</feature>
<gene>
    <name evidence="9" type="ORF">SAMN05660831_02622</name>
</gene>
<dbReference type="Gene3D" id="1.20.1330.10">
    <property type="entry name" value="f41 fragment of flagellin, N-terminal domain"/>
    <property type="match status" value="1"/>
</dbReference>
<dbReference type="InterPro" id="IPR013384">
    <property type="entry name" value="Flagell_FlgL"/>
</dbReference>
<protein>
    <submittedName>
        <fullName evidence="9">Flagellar hook-associated protein 3 FlgL</fullName>
    </submittedName>
</protein>
<evidence type="ECO:0000256" key="3">
    <source>
        <dbReference type="ARBA" id="ARBA00005709"/>
    </source>
</evidence>
<dbReference type="InterPro" id="IPR001492">
    <property type="entry name" value="Flagellin"/>
</dbReference>